<dbReference type="InterPro" id="IPR013096">
    <property type="entry name" value="Cupin_2"/>
</dbReference>
<dbReference type="Gene3D" id="2.60.120.10">
    <property type="entry name" value="Jelly Rolls"/>
    <property type="match status" value="1"/>
</dbReference>
<keyword evidence="4" id="KW-1185">Reference proteome</keyword>
<evidence type="ECO:0000313" key="4">
    <source>
        <dbReference type="Proteomes" id="UP001183176"/>
    </source>
</evidence>
<evidence type="ECO:0000256" key="1">
    <source>
        <dbReference type="SAM" id="SignalP"/>
    </source>
</evidence>
<dbReference type="InterPro" id="IPR011051">
    <property type="entry name" value="RmlC_Cupin_sf"/>
</dbReference>
<accession>A0ABU2JGR3</accession>
<name>A0ABU2JGR3_9ACTN</name>
<proteinExistence type="predicted"/>
<dbReference type="SUPFAM" id="SSF51182">
    <property type="entry name" value="RmlC-like cupins"/>
    <property type="match status" value="1"/>
</dbReference>
<evidence type="ECO:0000259" key="2">
    <source>
        <dbReference type="Pfam" id="PF07883"/>
    </source>
</evidence>
<feature type="signal peptide" evidence="1">
    <location>
        <begin position="1"/>
        <end position="33"/>
    </location>
</feature>
<protein>
    <submittedName>
        <fullName evidence="3">Cupin domain-containing protein</fullName>
    </submittedName>
</protein>
<dbReference type="Proteomes" id="UP001183176">
    <property type="component" value="Unassembled WGS sequence"/>
</dbReference>
<feature type="chain" id="PRO_5045410554" evidence="1">
    <location>
        <begin position="34"/>
        <end position="151"/>
    </location>
</feature>
<dbReference type="RefSeq" id="WP_311425310.1">
    <property type="nucleotide sequence ID" value="NZ_JAVREH010000074.1"/>
</dbReference>
<feature type="domain" description="Cupin type-2" evidence="2">
    <location>
        <begin position="59"/>
        <end position="126"/>
    </location>
</feature>
<dbReference type="InterPro" id="IPR014710">
    <property type="entry name" value="RmlC-like_jellyroll"/>
</dbReference>
<evidence type="ECO:0000313" key="3">
    <source>
        <dbReference type="EMBL" id="MDT0264168.1"/>
    </source>
</evidence>
<organism evidence="3 4">
    <name type="scientific">Jatrophihabitans lederbergiae</name>
    <dbReference type="NCBI Taxonomy" id="3075547"/>
    <lineage>
        <taxon>Bacteria</taxon>
        <taxon>Bacillati</taxon>
        <taxon>Actinomycetota</taxon>
        <taxon>Actinomycetes</taxon>
        <taxon>Jatrophihabitantales</taxon>
        <taxon>Jatrophihabitantaceae</taxon>
        <taxon>Jatrophihabitans</taxon>
    </lineage>
</organism>
<dbReference type="Pfam" id="PF07883">
    <property type="entry name" value="Cupin_2"/>
    <property type="match status" value="1"/>
</dbReference>
<gene>
    <name evidence="3" type="ORF">RM423_22620</name>
</gene>
<dbReference type="EMBL" id="JAVREH010000074">
    <property type="protein sequence ID" value="MDT0264168.1"/>
    <property type="molecule type" value="Genomic_DNA"/>
</dbReference>
<comment type="caution">
    <text evidence="3">The sequence shown here is derived from an EMBL/GenBank/DDBJ whole genome shotgun (WGS) entry which is preliminary data.</text>
</comment>
<reference evidence="4" key="1">
    <citation type="submission" date="2023-07" db="EMBL/GenBank/DDBJ databases">
        <title>30 novel species of actinomycetes from the DSMZ collection.</title>
        <authorList>
            <person name="Nouioui I."/>
        </authorList>
    </citation>
    <scope>NUCLEOTIDE SEQUENCE [LARGE SCALE GENOMIC DNA]</scope>
    <source>
        <strain evidence="4">DSM 44399</strain>
    </source>
</reference>
<sequence length="151" mass="15332">MLKFSSPGAVVTVLMTSAVTAGLVIGAPSAAVATPPAGVAAKLLAEFTVGNTDYVLREITIQPGGTTGWHWHDGTLYGVVKSGTLTHEMADCTSIATYAPGSTILEESGADKVHRGVNTGTTPVVLDVLYVDPKGTPLSEDAADPGCPALP</sequence>
<keyword evidence="1" id="KW-0732">Signal</keyword>